<dbReference type="FunCoup" id="A0A6L2P9A1">
    <property type="interactions" value="1296"/>
</dbReference>
<keyword evidence="5" id="KW-1185">Reference proteome</keyword>
<dbReference type="OrthoDB" id="440160at2759"/>
<keyword evidence="3" id="KW-0472">Membrane</keyword>
<evidence type="ECO:0000313" key="5">
    <source>
        <dbReference type="Proteomes" id="UP000502823"/>
    </source>
</evidence>
<dbReference type="UniPathway" id="UPA00196"/>
<keyword evidence="3" id="KW-1133">Transmembrane helix</keyword>
<dbReference type="GO" id="GO:0006506">
    <property type="term" value="P:GPI anchor biosynthetic process"/>
    <property type="evidence" value="ECO:0007669"/>
    <property type="project" value="UniProtKB-UniPathway"/>
</dbReference>
<dbReference type="EC" id="3.5.1.89" evidence="2"/>
<keyword evidence="3" id="KW-0812">Transmembrane</keyword>
<organism evidence="4 5">
    <name type="scientific">Coptotermes formosanus</name>
    <name type="common">Formosan subterranean termite</name>
    <dbReference type="NCBI Taxonomy" id="36987"/>
    <lineage>
        <taxon>Eukaryota</taxon>
        <taxon>Metazoa</taxon>
        <taxon>Ecdysozoa</taxon>
        <taxon>Arthropoda</taxon>
        <taxon>Hexapoda</taxon>
        <taxon>Insecta</taxon>
        <taxon>Pterygota</taxon>
        <taxon>Neoptera</taxon>
        <taxon>Polyneoptera</taxon>
        <taxon>Dictyoptera</taxon>
        <taxon>Blattodea</taxon>
        <taxon>Blattoidea</taxon>
        <taxon>Termitoidae</taxon>
        <taxon>Rhinotermitidae</taxon>
        <taxon>Coptotermes</taxon>
    </lineage>
</organism>
<evidence type="ECO:0000256" key="2">
    <source>
        <dbReference type="ARBA" id="ARBA00012176"/>
    </source>
</evidence>
<dbReference type="InterPro" id="IPR003737">
    <property type="entry name" value="GlcNAc_PI_deacetylase-related"/>
</dbReference>
<evidence type="ECO:0000256" key="1">
    <source>
        <dbReference type="ARBA" id="ARBA00006066"/>
    </source>
</evidence>
<dbReference type="GO" id="GO:0000225">
    <property type="term" value="F:N-acetylglucosaminylphosphatidylinositol deacetylase activity"/>
    <property type="evidence" value="ECO:0007669"/>
    <property type="project" value="UniProtKB-EC"/>
</dbReference>
<dbReference type="Pfam" id="PF02585">
    <property type="entry name" value="PIG-L"/>
    <property type="match status" value="1"/>
</dbReference>
<protein>
    <recommendedName>
        <fullName evidence="2">N-acetylglucosaminylphosphatidylinositol deacetylase</fullName>
        <ecNumber evidence="2">3.5.1.89</ecNumber>
    </recommendedName>
</protein>
<gene>
    <name evidence="4" type="ORF">Cfor_06259</name>
</gene>
<dbReference type="PANTHER" id="PTHR12993">
    <property type="entry name" value="N-ACETYLGLUCOSAMINYL-PHOSPHATIDYLINOSITOL DE-N-ACETYLASE-RELATED"/>
    <property type="match status" value="1"/>
</dbReference>
<evidence type="ECO:0000256" key="3">
    <source>
        <dbReference type="SAM" id="Phobius"/>
    </source>
</evidence>
<dbReference type="GO" id="GO:0016020">
    <property type="term" value="C:membrane"/>
    <property type="evidence" value="ECO:0007669"/>
    <property type="project" value="GOC"/>
</dbReference>
<dbReference type="PANTHER" id="PTHR12993:SF11">
    <property type="entry name" value="N-ACETYLGLUCOSAMINYL-PHOSPHATIDYLINOSITOL DE-N-ACETYLASE"/>
    <property type="match status" value="1"/>
</dbReference>
<accession>A0A6L2P9A1</accession>
<evidence type="ECO:0000313" key="4">
    <source>
        <dbReference type="EMBL" id="GFG28883.1"/>
    </source>
</evidence>
<dbReference type="Proteomes" id="UP000502823">
    <property type="component" value="Unassembled WGS sequence"/>
</dbReference>
<dbReference type="InterPro" id="IPR024078">
    <property type="entry name" value="LmbE-like_dom_sf"/>
</dbReference>
<comment type="similarity">
    <text evidence="1">Belongs to the PIGL family.</text>
</comment>
<feature type="transmembrane region" description="Helical" evidence="3">
    <location>
        <begin position="36"/>
        <end position="57"/>
    </location>
</feature>
<dbReference type="Gene3D" id="3.40.50.10320">
    <property type="entry name" value="LmbE-like"/>
    <property type="match status" value="2"/>
</dbReference>
<dbReference type="GO" id="GO:0005783">
    <property type="term" value="C:endoplasmic reticulum"/>
    <property type="evidence" value="ECO:0007669"/>
    <property type="project" value="TreeGrafter"/>
</dbReference>
<name>A0A6L2P9A1_COPFO</name>
<reference evidence="5" key="1">
    <citation type="submission" date="2020-01" db="EMBL/GenBank/DDBJ databases">
        <title>Draft genome sequence of the Termite Coptotermes fromosanus.</title>
        <authorList>
            <person name="Itakura S."/>
            <person name="Yosikawa Y."/>
            <person name="Umezawa K."/>
        </authorList>
    </citation>
    <scope>NUCLEOTIDE SEQUENCE [LARGE SCALE GENOMIC DNA]</scope>
</reference>
<comment type="caution">
    <text evidence="4">The sequence shown here is derived from an EMBL/GenBank/DDBJ whole genome shotgun (WGS) entry which is preliminary data.</text>
</comment>
<dbReference type="InParanoid" id="A0A6L2P9A1"/>
<dbReference type="AlphaFoldDB" id="A0A6L2P9A1"/>
<dbReference type="SUPFAM" id="SSF102588">
    <property type="entry name" value="LmbE-like"/>
    <property type="match status" value="1"/>
</dbReference>
<dbReference type="EMBL" id="BLKM01000099">
    <property type="protein sequence ID" value="GFG28883.1"/>
    <property type="molecule type" value="Genomic_DNA"/>
</dbReference>
<proteinExistence type="inferred from homology"/>
<sequence length="270" mass="31636">MLEVLPLQDKLEDLRKLSDIVVQEICKYARETMEHLTIAVLAYICLCIVFYFATVYLKIFPDYGRLRSVQRVLFVTAHPDDECMFFGPIILKLAQQSDCQMFLLCLSEVIGFFHCRSSYLPDDPAVRWREDIVANLLLNHIEALSIDTVITFDKLGVSRHQNHVSIFYATAYLCMERKLPPYCKAYALESINILRKYSAMLDIPISYLLSSYWYILSLRERKILKAAMAAHCSQYVWFRKLYMNFSRYAIVNTFKEIEILDLELDLELDD</sequence>